<evidence type="ECO:0000313" key="4">
    <source>
        <dbReference type="EMBL" id="NHN56456.1"/>
    </source>
</evidence>
<evidence type="ECO:0000256" key="1">
    <source>
        <dbReference type="ARBA" id="ARBA00008324"/>
    </source>
</evidence>
<keyword evidence="5" id="KW-1185">Reference proteome</keyword>
<dbReference type="RefSeq" id="WP_166197120.1">
    <property type="nucleotide sequence ID" value="NZ_JAAOIV010000008.1"/>
</dbReference>
<dbReference type="SUPFAM" id="SSF54637">
    <property type="entry name" value="Thioesterase/thiol ester dehydrase-isomerase"/>
    <property type="match status" value="1"/>
</dbReference>
<dbReference type="EMBL" id="JAAOIV010000008">
    <property type="protein sequence ID" value="NHN56456.1"/>
    <property type="molecule type" value="Genomic_DNA"/>
</dbReference>
<dbReference type="PANTHER" id="PTHR43240:SF5">
    <property type="entry name" value="1,4-DIHYDROXY-2-NAPHTHOYL-COA THIOESTERASE 1"/>
    <property type="match status" value="1"/>
</dbReference>
<reference evidence="4" key="1">
    <citation type="submission" date="2020-03" db="EMBL/GenBank/DDBJ databases">
        <title>Draft sequencing of Calidifontibacter sp. DB0510.</title>
        <authorList>
            <person name="Kim D.-U."/>
        </authorList>
    </citation>
    <scope>NUCLEOTIDE SEQUENCE</scope>
    <source>
        <strain evidence="4">DB0510</strain>
    </source>
</reference>
<dbReference type="PANTHER" id="PTHR43240">
    <property type="entry name" value="1,4-DIHYDROXY-2-NAPHTHOYL-COA THIOESTERASE 1"/>
    <property type="match status" value="1"/>
</dbReference>
<keyword evidence="2" id="KW-0378">Hydrolase</keyword>
<evidence type="ECO:0000313" key="5">
    <source>
        <dbReference type="Proteomes" id="UP000744769"/>
    </source>
</evidence>
<evidence type="ECO:0000259" key="3">
    <source>
        <dbReference type="Pfam" id="PF03061"/>
    </source>
</evidence>
<accession>A0A967B803</accession>
<protein>
    <submittedName>
        <fullName evidence="4">PaaI family thioesterase</fullName>
    </submittedName>
</protein>
<dbReference type="InterPro" id="IPR029069">
    <property type="entry name" value="HotDog_dom_sf"/>
</dbReference>
<organism evidence="4 5">
    <name type="scientific">Metallococcus carri</name>
    <dbReference type="NCBI Taxonomy" id="1656884"/>
    <lineage>
        <taxon>Bacteria</taxon>
        <taxon>Bacillati</taxon>
        <taxon>Actinomycetota</taxon>
        <taxon>Actinomycetes</taxon>
        <taxon>Micrococcales</taxon>
        <taxon>Dermacoccaceae</taxon>
        <taxon>Metallococcus</taxon>
    </lineage>
</organism>
<dbReference type="Proteomes" id="UP000744769">
    <property type="component" value="Unassembled WGS sequence"/>
</dbReference>
<dbReference type="NCBIfam" id="TIGR00369">
    <property type="entry name" value="unchar_dom_1"/>
    <property type="match status" value="1"/>
</dbReference>
<dbReference type="CDD" id="cd03443">
    <property type="entry name" value="PaaI_thioesterase"/>
    <property type="match status" value="1"/>
</dbReference>
<dbReference type="InterPro" id="IPR003736">
    <property type="entry name" value="PAAI_dom"/>
</dbReference>
<sequence>MTAPVPLPDFALEVASPFVAASGLRVDEYDGAHVRGHVDLGPTQHTPWGVVHGGAHCSIVESAASIGGSAAVAGRGQVAVDVHNATDLIRSTTGGRAEVEALPVHQGRTQQLWEVEIRQDGKLLARGNVRLQNVDASRVG</sequence>
<dbReference type="Gene3D" id="3.10.129.10">
    <property type="entry name" value="Hotdog Thioesterase"/>
    <property type="match status" value="1"/>
</dbReference>
<dbReference type="GO" id="GO:0061522">
    <property type="term" value="F:1,4-dihydroxy-2-naphthoyl-CoA thioesterase activity"/>
    <property type="evidence" value="ECO:0007669"/>
    <property type="project" value="TreeGrafter"/>
</dbReference>
<dbReference type="GO" id="GO:0005829">
    <property type="term" value="C:cytosol"/>
    <property type="evidence" value="ECO:0007669"/>
    <property type="project" value="TreeGrafter"/>
</dbReference>
<name>A0A967B803_9MICO</name>
<comment type="similarity">
    <text evidence="1">Belongs to the thioesterase PaaI family.</text>
</comment>
<proteinExistence type="inferred from homology"/>
<dbReference type="AlphaFoldDB" id="A0A967B803"/>
<dbReference type="Pfam" id="PF03061">
    <property type="entry name" value="4HBT"/>
    <property type="match status" value="1"/>
</dbReference>
<evidence type="ECO:0000256" key="2">
    <source>
        <dbReference type="ARBA" id="ARBA00022801"/>
    </source>
</evidence>
<gene>
    <name evidence="4" type="ORF">G9U51_11770</name>
</gene>
<dbReference type="InterPro" id="IPR006683">
    <property type="entry name" value="Thioestr_dom"/>
</dbReference>
<comment type="caution">
    <text evidence="4">The sequence shown here is derived from an EMBL/GenBank/DDBJ whole genome shotgun (WGS) entry which is preliminary data.</text>
</comment>
<feature type="domain" description="Thioesterase" evidence="3">
    <location>
        <begin position="49"/>
        <end position="122"/>
    </location>
</feature>